<dbReference type="GO" id="GO:0006412">
    <property type="term" value="P:translation"/>
    <property type="evidence" value="ECO:0007669"/>
    <property type="project" value="InterPro"/>
</dbReference>
<gene>
    <name evidence="8" type="ORF">ASIM_LOCUS16758</name>
</gene>
<evidence type="ECO:0000256" key="2">
    <source>
        <dbReference type="ARBA" id="ARBA00005677"/>
    </source>
</evidence>
<keyword evidence="5" id="KW-0687">Ribonucleoprotein</keyword>
<dbReference type="AlphaFoldDB" id="A0A0M3K8R0"/>
<dbReference type="EMBL" id="UYRR01033382">
    <property type="protein sequence ID" value="VDK58628.1"/>
    <property type="molecule type" value="Genomic_DNA"/>
</dbReference>
<evidence type="ECO:0000256" key="7">
    <source>
        <dbReference type="ARBA" id="ARBA00035545"/>
    </source>
</evidence>
<evidence type="ECO:0000256" key="6">
    <source>
        <dbReference type="ARBA" id="ARBA00035191"/>
    </source>
</evidence>
<keyword evidence="9" id="KW-1185">Reference proteome</keyword>
<dbReference type="Gene3D" id="3.30.780.10">
    <property type="entry name" value="SUI1-like domain"/>
    <property type="match status" value="1"/>
</dbReference>
<name>A0A0M3K8R0_ANISI</name>
<dbReference type="OrthoDB" id="19439at2759"/>
<evidence type="ECO:0000256" key="3">
    <source>
        <dbReference type="ARBA" id="ARBA00022980"/>
    </source>
</evidence>
<dbReference type="Proteomes" id="UP000267096">
    <property type="component" value="Unassembled WGS sequence"/>
</dbReference>
<dbReference type="PANTHER" id="PTHR13477">
    <property type="entry name" value="MITOCHONDRIAL 39S RIBOSOMAL PROTEIN L49"/>
    <property type="match status" value="1"/>
</dbReference>
<sequence length="220" mass="25427">MLTRLVRLSCGRVGKCLKSDSRRCFASDTDVGSTAADEDIGDEPWKDPWKYAIKRKGSAIKFICIIGIVISRLTFAEKTLTGFEEANVDWKYVERLMPHKVIPDIPEHSQYPTPSGWRPPNPSPDLPYYVGRRRTHTLPLFLERRRDQLDPKTMEFEYVEIVALRNVHGDIFACERDLREYLENELKHPVATNVDELKGIIRVKGADRTLLERFLFDCGF</sequence>
<evidence type="ECO:0000256" key="4">
    <source>
        <dbReference type="ARBA" id="ARBA00023128"/>
    </source>
</evidence>
<evidence type="ECO:0000313" key="9">
    <source>
        <dbReference type="Proteomes" id="UP000267096"/>
    </source>
</evidence>
<dbReference type="InterPro" id="IPR007740">
    <property type="entry name" value="Ribosomal_mL49"/>
</dbReference>
<accession>A0A0M3K8R0</accession>
<dbReference type="PANTHER" id="PTHR13477:SF0">
    <property type="entry name" value="LARGE RIBOSOMAL SUBUNIT PROTEIN ML49"/>
    <property type="match status" value="1"/>
</dbReference>
<comment type="similarity">
    <text evidence="2">Belongs to the mitochondrion-specific ribosomal protein mL49 family.</text>
</comment>
<keyword evidence="4" id="KW-0496">Mitochondrion</keyword>
<reference evidence="8 9" key="2">
    <citation type="submission" date="2018-11" db="EMBL/GenBank/DDBJ databases">
        <authorList>
            <consortium name="Pathogen Informatics"/>
        </authorList>
    </citation>
    <scope>NUCLEOTIDE SEQUENCE [LARGE SCALE GENOMIC DNA]</scope>
</reference>
<reference evidence="10" key="1">
    <citation type="submission" date="2017-02" db="UniProtKB">
        <authorList>
            <consortium name="WormBaseParasite"/>
        </authorList>
    </citation>
    <scope>IDENTIFICATION</scope>
</reference>
<comment type="subcellular location">
    <subcellularLocation>
        <location evidence="1">Mitochondrion</location>
    </subcellularLocation>
</comment>
<dbReference type="Pfam" id="PF05046">
    <property type="entry name" value="Img2"/>
    <property type="match status" value="1"/>
</dbReference>
<evidence type="ECO:0000313" key="10">
    <source>
        <dbReference type="WBParaSite" id="ASIM_0001735101-mRNA-1"/>
    </source>
</evidence>
<keyword evidence="3" id="KW-0689">Ribosomal protein</keyword>
<dbReference type="WBParaSite" id="ASIM_0001735101-mRNA-1">
    <property type="protein sequence ID" value="ASIM_0001735101-mRNA-1"/>
    <property type="gene ID" value="ASIM_0001735101"/>
</dbReference>
<organism evidence="10">
    <name type="scientific">Anisakis simplex</name>
    <name type="common">Herring worm</name>
    <dbReference type="NCBI Taxonomy" id="6269"/>
    <lineage>
        <taxon>Eukaryota</taxon>
        <taxon>Metazoa</taxon>
        <taxon>Ecdysozoa</taxon>
        <taxon>Nematoda</taxon>
        <taxon>Chromadorea</taxon>
        <taxon>Rhabditida</taxon>
        <taxon>Spirurina</taxon>
        <taxon>Ascaridomorpha</taxon>
        <taxon>Ascaridoidea</taxon>
        <taxon>Anisakidae</taxon>
        <taxon>Anisakis</taxon>
        <taxon>Anisakis simplex complex</taxon>
    </lineage>
</organism>
<protein>
    <recommendedName>
        <fullName evidence="6">Large ribosomal subunit protein mL49</fullName>
    </recommendedName>
    <alternativeName>
        <fullName evidence="7">39S ribosomal protein L49, mitochondrial</fullName>
    </alternativeName>
</protein>
<evidence type="ECO:0000313" key="8">
    <source>
        <dbReference type="EMBL" id="VDK58628.1"/>
    </source>
</evidence>
<dbReference type="GO" id="GO:0005762">
    <property type="term" value="C:mitochondrial large ribosomal subunit"/>
    <property type="evidence" value="ECO:0007669"/>
    <property type="project" value="TreeGrafter"/>
</dbReference>
<dbReference type="GO" id="GO:0003735">
    <property type="term" value="F:structural constituent of ribosome"/>
    <property type="evidence" value="ECO:0007669"/>
    <property type="project" value="InterPro"/>
</dbReference>
<dbReference type="FunFam" id="3.30.780.10:FF:000009">
    <property type="entry name" value="39S ribosomal protein L49, mitochondrial"/>
    <property type="match status" value="1"/>
</dbReference>
<evidence type="ECO:0000256" key="1">
    <source>
        <dbReference type="ARBA" id="ARBA00004173"/>
    </source>
</evidence>
<evidence type="ECO:0000256" key="5">
    <source>
        <dbReference type="ARBA" id="ARBA00023274"/>
    </source>
</evidence>
<proteinExistence type="inferred from homology"/>